<reference evidence="2" key="2">
    <citation type="submission" date="2020-09" db="EMBL/GenBank/DDBJ databases">
        <authorList>
            <person name="Sun Q."/>
            <person name="Ohkuma M."/>
        </authorList>
    </citation>
    <scope>NUCLEOTIDE SEQUENCE</scope>
    <source>
        <strain evidence="2">JCM 4784</strain>
    </source>
</reference>
<proteinExistence type="predicted"/>
<name>A0A919DLC2_9ACTN</name>
<dbReference type="CDD" id="cd02440">
    <property type="entry name" value="AdoMet_MTases"/>
    <property type="match status" value="1"/>
</dbReference>
<protein>
    <recommendedName>
        <fullName evidence="1">Methyltransferase domain-containing protein</fullName>
    </recommendedName>
</protein>
<dbReference type="Proteomes" id="UP000608024">
    <property type="component" value="Unassembled WGS sequence"/>
</dbReference>
<gene>
    <name evidence="2" type="ORF">GCM10018785_31190</name>
</gene>
<dbReference type="GO" id="GO:0017000">
    <property type="term" value="P:antibiotic biosynthetic process"/>
    <property type="evidence" value="ECO:0007669"/>
    <property type="project" value="UniProtKB-ARBA"/>
</dbReference>
<comment type="caution">
    <text evidence="2">The sequence shown here is derived from an EMBL/GenBank/DDBJ whole genome shotgun (WGS) entry which is preliminary data.</text>
</comment>
<feature type="domain" description="Methyltransferase" evidence="1">
    <location>
        <begin position="45"/>
        <end position="154"/>
    </location>
</feature>
<dbReference type="Pfam" id="PF13847">
    <property type="entry name" value="Methyltransf_31"/>
    <property type="match status" value="1"/>
</dbReference>
<evidence type="ECO:0000259" key="1">
    <source>
        <dbReference type="Pfam" id="PF13847"/>
    </source>
</evidence>
<dbReference type="AlphaFoldDB" id="A0A919DLC2"/>
<dbReference type="InterPro" id="IPR025714">
    <property type="entry name" value="Methyltranfer_dom"/>
</dbReference>
<accession>A0A919DLC2</accession>
<dbReference type="RefSeq" id="WP_190136530.1">
    <property type="nucleotide sequence ID" value="NZ_BNBT01000039.1"/>
</dbReference>
<keyword evidence="3" id="KW-1185">Reference proteome</keyword>
<organism evidence="2 3">
    <name type="scientific">Streptomyces longispororuber</name>
    <dbReference type="NCBI Taxonomy" id="68230"/>
    <lineage>
        <taxon>Bacteria</taxon>
        <taxon>Bacillati</taxon>
        <taxon>Actinomycetota</taxon>
        <taxon>Actinomycetes</taxon>
        <taxon>Kitasatosporales</taxon>
        <taxon>Streptomycetaceae</taxon>
        <taxon>Streptomyces</taxon>
    </lineage>
</organism>
<dbReference type="InterPro" id="IPR029063">
    <property type="entry name" value="SAM-dependent_MTases_sf"/>
</dbReference>
<dbReference type="PANTHER" id="PTHR43861">
    <property type="entry name" value="TRANS-ACONITATE 2-METHYLTRANSFERASE-RELATED"/>
    <property type="match status" value="1"/>
</dbReference>
<dbReference type="EMBL" id="BNBT01000039">
    <property type="protein sequence ID" value="GHE59760.1"/>
    <property type="molecule type" value="Genomic_DNA"/>
</dbReference>
<evidence type="ECO:0000313" key="3">
    <source>
        <dbReference type="Proteomes" id="UP000608024"/>
    </source>
</evidence>
<evidence type="ECO:0000313" key="2">
    <source>
        <dbReference type="EMBL" id="GHE59760.1"/>
    </source>
</evidence>
<dbReference type="Gene3D" id="3.40.50.150">
    <property type="entry name" value="Vaccinia Virus protein VP39"/>
    <property type="match status" value="1"/>
</dbReference>
<sequence length="277" mass="30543">MTTSPPTPSPYLLGADDEERRRLLFQAELLREDTHALLDRLPLSGGERVLDVGCGPLGIMDALSARVGEAGQVVGLDAEPRMIEMARRTVAERRLANVSLATADAADTGLPRSSFDLVHTRLVLMNVPHTDEVLDEMVALTTPGGTVAVQDVDWLTRVCEPPHPSWDRLVTAIAELWRRNGMDVTLGRRLPGMLRRRGLVDVRVRASTHVFQHTDPYQTLLIDRARLCRSALVEHGLITDAELDDHVGALSRHLDDPDTLVVHATLFQAWGTRPATT</sequence>
<reference evidence="2" key="1">
    <citation type="journal article" date="2014" name="Int. J. Syst. Evol. Microbiol.">
        <title>Complete genome sequence of Corynebacterium casei LMG S-19264T (=DSM 44701T), isolated from a smear-ripened cheese.</title>
        <authorList>
            <consortium name="US DOE Joint Genome Institute (JGI-PGF)"/>
            <person name="Walter F."/>
            <person name="Albersmeier A."/>
            <person name="Kalinowski J."/>
            <person name="Ruckert C."/>
        </authorList>
    </citation>
    <scope>NUCLEOTIDE SEQUENCE</scope>
    <source>
        <strain evidence="2">JCM 4784</strain>
    </source>
</reference>
<dbReference type="SUPFAM" id="SSF53335">
    <property type="entry name" value="S-adenosyl-L-methionine-dependent methyltransferases"/>
    <property type="match status" value="1"/>
</dbReference>
<dbReference type="GO" id="GO:0008168">
    <property type="term" value="F:methyltransferase activity"/>
    <property type="evidence" value="ECO:0007669"/>
    <property type="project" value="UniProtKB-ARBA"/>
</dbReference>